<comment type="caution">
    <text evidence="1">The sequence shown here is derived from an EMBL/GenBank/DDBJ whole genome shotgun (WGS) entry which is preliminary data.</text>
</comment>
<feature type="non-terminal residue" evidence="1">
    <location>
        <position position="1"/>
    </location>
</feature>
<evidence type="ECO:0000313" key="1">
    <source>
        <dbReference type="EMBL" id="KKN37372.1"/>
    </source>
</evidence>
<gene>
    <name evidence="1" type="ORF">LCGC14_0764380</name>
</gene>
<name>A0A0F9QK30_9ZZZZ</name>
<proteinExistence type="predicted"/>
<sequence length="77" mass="9241">RENGVLFAKVETIFEKRIPIRHSNTKPDPNWTAEQYDRRKHHRSIFIASKDHTGWVKADGQQFLIKQSQTKWKPHKF</sequence>
<accession>A0A0F9QK30</accession>
<reference evidence="1" key="1">
    <citation type="journal article" date="2015" name="Nature">
        <title>Complex archaea that bridge the gap between prokaryotes and eukaryotes.</title>
        <authorList>
            <person name="Spang A."/>
            <person name="Saw J.H."/>
            <person name="Jorgensen S.L."/>
            <person name="Zaremba-Niedzwiedzka K."/>
            <person name="Martijn J."/>
            <person name="Lind A.E."/>
            <person name="van Eijk R."/>
            <person name="Schleper C."/>
            <person name="Guy L."/>
            <person name="Ettema T.J."/>
        </authorList>
    </citation>
    <scope>NUCLEOTIDE SEQUENCE</scope>
</reference>
<organism evidence="1">
    <name type="scientific">marine sediment metagenome</name>
    <dbReference type="NCBI Taxonomy" id="412755"/>
    <lineage>
        <taxon>unclassified sequences</taxon>
        <taxon>metagenomes</taxon>
        <taxon>ecological metagenomes</taxon>
    </lineage>
</organism>
<protein>
    <submittedName>
        <fullName evidence="1">Uncharacterized protein</fullName>
    </submittedName>
</protein>
<dbReference type="EMBL" id="LAZR01001899">
    <property type="protein sequence ID" value="KKN37372.1"/>
    <property type="molecule type" value="Genomic_DNA"/>
</dbReference>
<dbReference type="AlphaFoldDB" id="A0A0F9QK30"/>